<dbReference type="InterPro" id="IPR001680">
    <property type="entry name" value="WD40_rpt"/>
</dbReference>
<gene>
    <name evidence="2" type="ORF">ZEAMMB73_Zm00001d034929</name>
</gene>
<proteinExistence type="predicted"/>
<accession>A0A1D6LCJ5</accession>
<dbReference type="PANTHER" id="PTHR44376:SF11">
    <property type="entry name" value="OS03G0860900 PROTEIN"/>
    <property type="match status" value="1"/>
</dbReference>
<dbReference type="PROSITE" id="PS50294">
    <property type="entry name" value="WD_REPEATS_REGION"/>
    <property type="match status" value="1"/>
</dbReference>
<dbReference type="SUPFAM" id="SSF50978">
    <property type="entry name" value="WD40 repeat-like"/>
    <property type="match status" value="1"/>
</dbReference>
<evidence type="ECO:0000256" key="1">
    <source>
        <dbReference type="SAM" id="MobiDB-lite"/>
    </source>
</evidence>
<evidence type="ECO:0000313" key="2">
    <source>
        <dbReference type="EMBL" id="ONM11777.1"/>
    </source>
</evidence>
<dbReference type="Gene3D" id="2.130.10.10">
    <property type="entry name" value="YVTN repeat-like/Quinoprotein amine dehydrogenase"/>
    <property type="match status" value="1"/>
</dbReference>
<dbReference type="InterPro" id="IPR044716">
    <property type="entry name" value="LEUNIG-like"/>
</dbReference>
<dbReference type="EMBL" id="CM007647">
    <property type="protein sequence ID" value="ONM11777.1"/>
    <property type="molecule type" value="Genomic_DNA"/>
</dbReference>
<dbReference type="AlphaFoldDB" id="A0A1D6LCJ5"/>
<dbReference type="PROSITE" id="PS50082">
    <property type="entry name" value="WD_REPEATS_2"/>
    <property type="match status" value="2"/>
</dbReference>
<name>A0A1D6LCJ5_MAIZE</name>
<organism evidence="2">
    <name type="scientific">Zea mays</name>
    <name type="common">Maize</name>
    <dbReference type="NCBI Taxonomy" id="4577"/>
    <lineage>
        <taxon>Eukaryota</taxon>
        <taxon>Viridiplantae</taxon>
        <taxon>Streptophyta</taxon>
        <taxon>Embryophyta</taxon>
        <taxon>Tracheophyta</taxon>
        <taxon>Spermatophyta</taxon>
        <taxon>Magnoliopsida</taxon>
        <taxon>Liliopsida</taxon>
        <taxon>Poales</taxon>
        <taxon>Poaceae</taxon>
        <taxon>PACMAD clade</taxon>
        <taxon>Panicoideae</taxon>
        <taxon>Andropogonodae</taxon>
        <taxon>Andropogoneae</taxon>
        <taxon>Tripsacinae</taxon>
        <taxon>Zea</taxon>
    </lineage>
</organism>
<dbReference type="Pfam" id="PF00400">
    <property type="entry name" value="WD40"/>
    <property type="match status" value="3"/>
</dbReference>
<dbReference type="PANTHER" id="PTHR44376">
    <property type="entry name" value="TRANSCRIPTIONAL REGULATOR OF FILAMENTOUS GROWTH FLO8"/>
    <property type="match status" value="1"/>
</dbReference>
<protein>
    <submittedName>
        <fullName evidence="2">Leunig-related3</fullName>
    </submittedName>
</protein>
<feature type="compositionally biased region" description="Low complexity" evidence="1">
    <location>
        <begin position="29"/>
        <end position="44"/>
    </location>
</feature>
<dbReference type="SMART" id="SM00320">
    <property type="entry name" value="WD40"/>
    <property type="match status" value="4"/>
</dbReference>
<dbReference type="InterPro" id="IPR036322">
    <property type="entry name" value="WD40_repeat_dom_sf"/>
</dbReference>
<dbReference type="GO" id="GO:0003714">
    <property type="term" value="F:transcription corepressor activity"/>
    <property type="evidence" value="ECO:0007669"/>
    <property type="project" value="InterPro"/>
</dbReference>
<reference evidence="2" key="1">
    <citation type="submission" date="2015-12" db="EMBL/GenBank/DDBJ databases">
        <title>Update maize B73 reference genome by single molecule sequencing technologies.</title>
        <authorList>
            <consortium name="Maize Genome Sequencing Project"/>
            <person name="Ware D."/>
        </authorList>
    </citation>
    <scope>NUCLEOTIDE SEQUENCE [LARGE SCALE GENOMIC DNA]</scope>
    <source>
        <tissue evidence="2">Seedling</tissue>
    </source>
</reference>
<feature type="region of interest" description="Disordered" evidence="1">
    <location>
        <begin position="1"/>
        <end position="63"/>
    </location>
</feature>
<dbReference type="InterPro" id="IPR015943">
    <property type="entry name" value="WD40/YVTN_repeat-like_dom_sf"/>
</dbReference>
<sequence>MAQMQQSSGHRPMELQQPHQQNTRKRKPTSSGAANSSGTGNTVGPSPPSTPSTHTPGGGVPVASNVNILQKSSMICGVDATGGLASSSNQMDALDSFVDFDENVDSFLSNDDVDGRGMFAALEKGSSEHNTESLKGLSLSEVGNNRTSNNKVVCCHFSSDGKLLASAGHEKKVKQGGTGRVRFEPRSGQLLAVAAGSMVNIFDVEKQSSLPCPPKGHNSEVNFVSWDENGEYLASVSQDTVKVWSVSSGVCIHELRSNGNQYQSCTFHPRYPKVLIVGGYQTLELWSLSDNQRIPIQAHEGLIAALAHSPFTGMIASASHDRCVKLWK</sequence>